<accession>A0A8J7FLS0</accession>
<comment type="caution">
    <text evidence="1">The sequence shown here is derived from an EMBL/GenBank/DDBJ whole genome shotgun (WGS) entry which is preliminary data.</text>
</comment>
<evidence type="ECO:0000313" key="2">
    <source>
        <dbReference type="Proteomes" id="UP000608754"/>
    </source>
</evidence>
<name>A0A8J7FLS0_9FLAO</name>
<organism evidence="1 2">
    <name type="scientific">Faecalibacter rhinopitheci</name>
    <dbReference type="NCBI Taxonomy" id="2779678"/>
    <lineage>
        <taxon>Bacteria</taxon>
        <taxon>Pseudomonadati</taxon>
        <taxon>Bacteroidota</taxon>
        <taxon>Flavobacteriia</taxon>
        <taxon>Flavobacteriales</taxon>
        <taxon>Weeksellaceae</taxon>
        <taxon>Faecalibacter</taxon>
    </lineage>
</organism>
<reference evidence="1" key="1">
    <citation type="submission" date="2020-10" db="EMBL/GenBank/DDBJ databases">
        <authorList>
            <person name="Lu T."/>
            <person name="Wang Q."/>
            <person name="Han X."/>
        </authorList>
    </citation>
    <scope>NUCLEOTIDE SEQUENCE</scope>
    <source>
        <strain evidence="1">WQ 117</strain>
    </source>
</reference>
<keyword evidence="2" id="KW-1185">Reference proteome</keyword>
<dbReference type="EMBL" id="JADGIK010000002">
    <property type="protein sequence ID" value="MBF0596415.1"/>
    <property type="molecule type" value="Genomic_DNA"/>
</dbReference>
<dbReference type="RefSeq" id="WP_194181951.1">
    <property type="nucleotide sequence ID" value="NZ_JADGIK010000002.1"/>
</dbReference>
<dbReference type="Proteomes" id="UP000608754">
    <property type="component" value="Unassembled WGS sequence"/>
</dbReference>
<dbReference type="AlphaFoldDB" id="A0A8J7FLS0"/>
<evidence type="ECO:0000313" key="1">
    <source>
        <dbReference type="EMBL" id="MBF0596415.1"/>
    </source>
</evidence>
<proteinExistence type="predicted"/>
<protein>
    <submittedName>
        <fullName evidence="1">Uncharacterized protein</fullName>
    </submittedName>
</protein>
<gene>
    <name evidence="1" type="ORF">IM532_02870</name>
</gene>
<sequence length="126" mass="14963">MKTWLIFSVAFLYISTSTQLSQLYKLPVFITHFIEHDKGGDFFKEMKVFLVHHYGGHEVDEDWETDQKLPFMKVEIAHIDLAAIPKFVFITPFILKEKIETTFVYFDENNIYSHYLNSIWQPPKQA</sequence>